<evidence type="ECO:0000313" key="2">
    <source>
        <dbReference type="Proteomes" id="UP001632037"/>
    </source>
</evidence>
<protein>
    <submittedName>
        <fullName evidence="1">Uncharacterized protein</fullName>
    </submittedName>
</protein>
<accession>A0ABD3FEL7</accession>
<comment type="caution">
    <text evidence="1">The sequence shown here is derived from an EMBL/GenBank/DDBJ whole genome shotgun (WGS) entry which is preliminary data.</text>
</comment>
<dbReference type="AlphaFoldDB" id="A0ABD3FEL7"/>
<proteinExistence type="predicted"/>
<organism evidence="1 2">
    <name type="scientific">Phytophthora oleae</name>
    <dbReference type="NCBI Taxonomy" id="2107226"/>
    <lineage>
        <taxon>Eukaryota</taxon>
        <taxon>Sar</taxon>
        <taxon>Stramenopiles</taxon>
        <taxon>Oomycota</taxon>
        <taxon>Peronosporomycetes</taxon>
        <taxon>Peronosporales</taxon>
        <taxon>Peronosporaceae</taxon>
        <taxon>Phytophthora</taxon>
    </lineage>
</organism>
<reference evidence="1 2" key="1">
    <citation type="submission" date="2024-09" db="EMBL/GenBank/DDBJ databases">
        <title>Genome sequencing and assembly of Phytophthora oleae, isolate VK10A, causative agent of rot of olive drupes.</title>
        <authorList>
            <person name="Conti Taguali S."/>
            <person name="Riolo M."/>
            <person name="La Spada F."/>
            <person name="Cacciola S.O."/>
            <person name="Dionisio G."/>
        </authorList>
    </citation>
    <scope>NUCLEOTIDE SEQUENCE [LARGE SCALE GENOMIC DNA]</scope>
    <source>
        <strain evidence="1 2">VK10A</strain>
    </source>
</reference>
<sequence length="206" mass="22133">MTTSPAPRDLAFVRLKHATQLADFQYVELVAVEGDQATVKVVGPDSEDDESGFSMPIETFSRRLVPAQERELWPGSFLAHPVAFVQTSADGVDEWAYGIVSGYTASPVETTLHLVCQHGPTRLALHSTTAVIKVNALNYALQTGSGVNAAGLSPMELLEEQNKLVASCQRHRSGPPKAVMTNVSVPYNGTEVVPLMNPASPHLGRV</sequence>
<name>A0ABD3FEL7_9STRA</name>
<dbReference type="Proteomes" id="UP001632037">
    <property type="component" value="Unassembled WGS sequence"/>
</dbReference>
<gene>
    <name evidence="1" type="ORF">V7S43_009841</name>
</gene>
<keyword evidence="2" id="KW-1185">Reference proteome</keyword>
<evidence type="ECO:0000313" key="1">
    <source>
        <dbReference type="EMBL" id="KAL3665213.1"/>
    </source>
</evidence>
<dbReference type="EMBL" id="JBIMZQ010000021">
    <property type="protein sequence ID" value="KAL3665213.1"/>
    <property type="molecule type" value="Genomic_DNA"/>
</dbReference>